<protein>
    <submittedName>
        <fullName evidence="4">Uncharacterized protein</fullName>
    </submittedName>
</protein>
<evidence type="ECO:0000256" key="1">
    <source>
        <dbReference type="ARBA" id="ARBA00023002"/>
    </source>
</evidence>
<dbReference type="EMBL" id="JAPEVG010000023">
    <property type="protein sequence ID" value="KAJ8495543.1"/>
    <property type="molecule type" value="Genomic_DNA"/>
</dbReference>
<evidence type="ECO:0000313" key="5">
    <source>
        <dbReference type="Proteomes" id="UP001215151"/>
    </source>
</evidence>
<accession>A0AAD7XFA8</accession>
<comment type="caution">
    <text evidence="4">The sequence shown here is derived from an EMBL/GenBank/DDBJ whole genome shotgun (WGS) entry which is preliminary data.</text>
</comment>
<dbReference type="Gene3D" id="3.40.50.720">
    <property type="entry name" value="NAD(P)-binding Rossmann-like Domain"/>
    <property type="match status" value="1"/>
</dbReference>
<evidence type="ECO:0000256" key="2">
    <source>
        <dbReference type="ARBA" id="ARBA00023445"/>
    </source>
</evidence>
<evidence type="ECO:0000256" key="3">
    <source>
        <dbReference type="SAM" id="MobiDB-lite"/>
    </source>
</evidence>
<dbReference type="InterPro" id="IPR036291">
    <property type="entry name" value="NAD(P)-bd_dom_sf"/>
</dbReference>
<keyword evidence="1" id="KW-0560">Oxidoreductase</keyword>
<dbReference type="AlphaFoldDB" id="A0AAD7XFA8"/>
<gene>
    <name evidence="4" type="ORF">ONZ51_g1664</name>
</gene>
<proteinExistence type="inferred from homology"/>
<dbReference type="SUPFAM" id="SSF51735">
    <property type="entry name" value="NAD(P)-binding Rossmann-fold domains"/>
    <property type="match status" value="1"/>
</dbReference>
<organism evidence="4 5">
    <name type="scientific">Trametes cubensis</name>
    <dbReference type="NCBI Taxonomy" id="1111947"/>
    <lineage>
        <taxon>Eukaryota</taxon>
        <taxon>Fungi</taxon>
        <taxon>Dikarya</taxon>
        <taxon>Basidiomycota</taxon>
        <taxon>Agaricomycotina</taxon>
        <taxon>Agaricomycetes</taxon>
        <taxon>Polyporales</taxon>
        <taxon>Polyporaceae</taxon>
        <taxon>Trametes</taxon>
    </lineage>
</organism>
<name>A0AAD7XFA8_9APHY</name>
<comment type="similarity">
    <text evidence="2">Belongs to the NAD(P)-dependent epimerase/dehydratase family. Dihydroflavonol-4-reductase subfamily.</text>
</comment>
<dbReference type="PANTHER" id="PTHR10366:SF564">
    <property type="entry name" value="STEROL-4-ALPHA-CARBOXYLATE 3-DEHYDROGENASE, DECARBOXYLATING"/>
    <property type="match status" value="1"/>
</dbReference>
<dbReference type="Proteomes" id="UP001215151">
    <property type="component" value="Unassembled WGS sequence"/>
</dbReference>
<sequence>MLSLKSGMFMTPLHLTLDKFVGDEDQRNAPIWLQKLKRVKGKCATFVRHYLWLHTCVWTLLSTPRLQLPFKESWMRITRHVHDIKNVFDEAARPPRTRQIRPRPVKTARQLVIPMERLCLNYAEDVWNDDAVRIVAEQGRKAPGDVKYMASKTLAERAAWEFMREHKDAVKFDLCTILPSWSMGIPSNDPSSPAEMGSTPRYLYDQLFAVPAPAQREPPCFNYVDVHDAVEMHVRALEVEAAGGERFIASSRTPSPFACLQLAGLAERGERPQRLAEARQGRPQAAESCPPHPTCSNEKAQRLLGMKFRTFPETFKEVYEYFDARGWLADLQG</sequence>
<feature type="region of interest" description="Disordered" evidence="3">
    <location>
        <begin position="277"/>
        <end position="296"/>
    </location>
</feature>
<dbReference type="PANTHER" id="PTHR10366">
    <property type="entry name" value="NAD DEPENDENT EPIMERASE/DEHYDRATASE"/>
    <property type="match status" value="1"/>
</dbReference>
<evidence type="ECO:0000313" key="4">
    <source>
        <dbReference type="EMBL" id="KAJ8495543.1"/>
    </source>
</evidence>
<dbReference type="InterPro" id="IPR050425">
    <property type="entry name" value="NAD(P)_dehydrat-like"/>
</dbReference>
<keyword evidence="5" id="KW-1185">Reference proteome</keyword>
<dbReference type="GO" id="GO:0016616">
    <property type="term" value="F:oxidoreductase activity, acting on the CH-OH group of donors, NAD or NADP as acceptor"/>
    <property type="evidence" value="ECO:0007669"/>
    <property type="project" value="TreeGrafter"/>
</dbReference>
<reference evidence="4" key="1">
    <citation type="submission" date="2022-11" db="EMBL/GenBank/DDBJ databases">
        <title>Genome Sequence of Cubamyces cubensis.</title>
        <authorList>
            <person name="Buettner E."/>
        </authorList>
    </citation>
    <scope>NUCLEOTIDE SEQUENCE</scope>
    <source>
        <strain evidence="4">MPL-01</strain>
    </source>
</reference>